<feature type="domain" description="ABC-2 type transporter transmembrane" evidence="7">
    <location>
        <begin position="18"/>
        <end position="334"/>
    </location>
</feature>
<feature type="transmembrane region" description="Helical" evidence="6">
    <location>
        <begin position="521"/>
        <end position="544"/>
    </location>
</feature>
<dbReference type="Pfam" id="PF12698">
    <property type="entry name" value="ABC2_membrane_3"/>
    <property type="match status" value="2"/>
</dbReference>
<feature type="transmembrane region" description="Helical" evidence="6">
    <location>
        <begin position="259"/>
        <end position="282"/>
    </location>
</feature>
<evidence type="ECO:0000256" key="1">
    <source>
        <dbReference type="ARBA" id="ARBA00004141"/>
    </source>
</evidence>
<dbReference type="RefSeq" id="WP_311677172.1">
    <property type="nucleotide sequence ID" value="NZ_JAVRER010000024.1"/>
</dbReference>
<proteinExistence type="predicted"/>
<feature type="transmembrane region" description="Helical" evidence="6">
    <location>
        <begin position="320"/>
        <end position="340"/>
    </location>
</feature>
<feature type="compositionally biased region" description="Low complexity" evidence="5">
    <location>
        <begin position="99"/>
        <end position="114"/>
    </location>
</feature>
<reference evidence="9" key="1">
    <citation type="submission" date="2023-07" db="EMBL/GenBank/DDBJ databases">
        <title>30 novel species of actinomycetes from the DSMZ collection.</title>
        <authorList>
            <person name="Nouioui I."/>
        </authorList>
    </citation>
    <scope>NUCLEOTIDE SEQUENCE [LARGE SCALE GENOMIC DNA]</scope>
    <source>
        <strain evidence="9">DSM 41982</strain>
    </source>
</reference>
<name>A0ABD5E6X6_9ACTN</name>
<evidence type="ECO:0000256" key="5">
    <source>
        <dbReference type="SAM" id="MobiDB-lite"/>
    </source>
</evidence>
<keyword evidence="4 6" id="KW-0472">Membrane</keyword>
<feature type="transmembrane region" description="Helical" evidence="6">
    <location>
        <begin position="16"/>
        <end position="37"/>
    </location>
</feature>
<dbReference type="InterPro" id="IPR051328">
    <property type="entry name" value="T7SS_ABC-Transporter"/>
</dbReference>
<dbReference type="PANTHER" id="PTHR43077">
    <property type="entry name" value="TRANSPORT PERMEASE YVFS-RELATED"/>
    <property type="match status" value="1"/>
</dbReference>
<evidence type="ECO:0000256" key="6">
    <source>
        <dbReference type="SAM" id="Phobius"/>
    </source>
</evidence>
<dbReference type="GO" id="GO:0016020">
    <property type="term" value="C:membrane"/>
    <property type="evidence" value="ECO:0007669"/>
    <property type="project" value="UniProtKB-SubCell"/>
</dbReference>
<feature type="compositionally biased region" description="Low complexity" evidence="5">
    <location>
        <begin position="351"/>
        <end position="367"/>
    </location>
</feature>
<evidence type="ECO:0000259" key="7">
    <source>
        <dbReference type="Pfam" id="PF12698"/>
    </source>
</evidence>
<evidence type="ECO:0000313" key="8">
    <source>
        <dbReference type="EMBL" id="MDT0417108.1"/>
    </source>
</evidence>
<evidence type="ECO:0000256" key="4">
    <source>
        <dbReference type="ARBA" id="ARBA00023136"/>
    </source>
</evidence>
<sequence>MSEAGATPRAAKAARYGFVFAFPFVMVMLLVGIYVSAMHAPQPHDLPVAVVGSGAQAERSVAALDAADGSPADARLLRSVDEAKRQLHDREIAGALVLPDNSDSSDDSGTPDSDGNGGTTAQLWTAQAAGASQTMTVSQLLTPVAAASHLTVEAHDVAPLPQDDQSGMGVLYLSVGAMLAGYMAVTVASSGMPRLMRLKKLVPVLAGWSALMSVVIWTLAGPVIGAVSGHAPEVLGTAFLGIFAVGLTQAFLTRLFGPIAVIPGITLFMFLGVPASNLALSIHTMPGFFGFLHHVLPLPAVGEALRAIVYFDGDGAGVHLLTLGIWALAALLLTAGVDLLKRRKAEGKTDGTGTDAATSTGEDAAGTPGAPAARKAPHPAVQYVMLGAFPFLMVVLMVGLMLSGMHKPLPRDLPVAVVADSAQAAEQTAQGLEKSLGSSFDIRPLTSADEAKRQIRDRGIAGAYVLPAPGEKAQILSAGGAGMSQQQVVQRTFGQIAAQQGVRTENVDLAPLPAHDGMGTVTLYLAIGFTMSGFIVVTIMSAAARELLRIRRLLPVLAGWAVLMATAVWLLAGPVIGAVHGHAWQILGLGALMVFTVSLVTAVFARFLGPLAVIPVVTLMMFLGVPASNGGVALHMVPGFFQALHGVLPLPAVVESIRSVLYSGADGIGGHLGTLALWGGAALVLNVALDLFQHRRDRDKDLTDPAALVAAEPAPGANAEALR</sequence>
<feature type="region of interest" description="Disordered" evidence="5">
    <location>
        <begin position="91"/>
        <end position="120"/>
    </location>
</feature>
<feature type="transmembrane region" description="Helical" evidence="6">
    <location>
        <begin position="556"/>
        <end position="577"/>
    </location>
</feature>
<dbReference type="AlphaFoldDB" id="A0ABD5E6X6"/>
<dbReference type="PANTHER" id="PTHR43077:SF10">
    <property type="entry name" value="TRANSPORT PERMEASE PROTEIN"/>
    <property type="match status" value="1"/>
</dbReference>
<evidence type="ECO:0000313" key="9">
    <source>
        <dbReference type="Proteomes" id="UP001183607"/>
    </source>
</evidence>
<comment type="subcellular location">
    <subcellularLocation>
        <location evidence="1">Membrane</location>
        <topology evidence="1">Multi-pass membrane protein</topology>
    </subcellularLocation>
</comment>
<feature type="transmembrane region" description="Helical" evidence="6">
    <location>
        <begin position="383"/>
        <end position="405"/>
    </location>
</feature>
<evidence type="ECO:0000256" key="2">
    <source>
        <dbReference type="ARBA" id="ARBA00022692"/>
    </source>
</evidence>
<organism evidence="8 9">
    <name type="scientific">Streptomyces evansiae</name>
    <dbReference type="NCBI Taxonomy" id="3075535"/>
    <lineage>
        <taxon>Bacteria</taxon>
        <taxon>Bacillati</taxon>
        <taxon>Actinomycetota</taxon>
        <taxon>Actinomycetes</taxon>
        <taxon>Kitasatosporales</taxon>
        <taxon>Streptomycetaceae</taxon>
        <taxon>Streptomyces</taxon>
    </lineage>
</organism>
<feature type="domain" description="ABC-2 type transporter transmembrane" evidence="7">
    <location>
        <begin position="388"/>
        <end position="686"/>
    </location>
</feature>
<dbReference type="InterPro" id="IPR013525">
    <property type="entry name" value="ABC2_TM"/>
</dbReference>
<evidence type="ECO:0000256" key="3">
    <source>
        <dbReference type="ARBA" id="ARBA00022989"/>
    </source>
</evidence>
<feature type="transmembrane region" description="Helical" evidence="6">
    <location>
        <begin position="668"/>
        <end position="692"/>
    </location>
</feature>
<comment type="caution">
    <text evidence="8">The sequence shown here is derived from an EMBL/GenBank/DDBJ whole genome shotgun (WGS) entry which is preliminary data.</text>
</comment>
<feature type="transmembrane region" description="Helical" evidence="6">
    <location>
        <begin position="583"/>
        <end position="604"/>
    </location>
</feature>
<feature type="region of interest" description="Disordered" evidence="5">
    <location>
        <begin position="346"/>
        <end position="373"/>
    </location>
</feature>
<protein>
    <submittedName>
        <fullName evidence="8">ABC transporter permease</fullName>
    </submittedName>
</protein>
<feature type="transmembrane region" description="Helical" evidence="6">
    <location>
        <begin position="234"/>
        <end position="252"/>
    </location>
</feature>
<gene>
    <name evidence="8" type="ORF">RM574_16590</name>
</gene>
<feature type="transmembrane region" description="Helical" evidence="6">
    <location>
        <begin position="169"/>
        <end position="189"/>
    </location>
</feature>
<keyword evidence="3 6" id="KW-1133">Transmembrane helix</keyword>
<feature type="transmembrane region" description="Helical" evidence="6">
    <location>
        <begin position="201"/>
        <end position="228"/>
    </location>
</feature>
<feature type="transmembrane region" description="Helical" evidence="6">
    <location>
        <begin position="611"/>
        <end position="628"/>
    </location>
</feature>
<dbReference type="EMBL" id="JAVRER010000024">
    <property type="protein sequence ID" value="MDT0417108.1"/>
    <property type="molecule type" value="Genomic_DNA"/>
</dbReference>
<keyword evidence="2 6" id="KW-0812">Transmembrane</keyword>
<dbReference type="Proteomes" id="UP001183607">
    <property type="component" value="Unassembled WGS sequence"/>
</dbReference>
<accession>A0ABD5E6X6</accession>